<dbReference type="RefSeq" id="XP_019767373.1">
    <property type="nucleotide sequence ID" value="XM_019911814.2"/>
</dbReference>
<protein>
    <submittedName>
        <fullName evidence="3">Uncharacterized protein</fullName>
    </submittedName>
</protein>
<accession>A0AAR5Q2A5</accession>
<dbReference type="PANTHER" id="PTHR22227:SF6">
    <property type="entry name" value="FAMILY WITH SEQUENCE SIMILARITY 122B ISOFORM X1"/>
    <property type="match status" value="1"/>
</dbReference>
<feature type="region of interest" description="Disordered" evidence="2">
    <location>
        <begin position="1"/>
        <end position="57"/>
    </location>
</feature>
<dbReference type="GeneID" id="109542548"/>
<sequence>MSSSNSAMEVDGAPGGAPGPLKRSSSAPMINEVSSCNMTSGSSSSATPSSQASFPNLFGFVNSTRNRRHSASFSQVPGSPVSGVRRINQLRREEHEVMSDSRELAREREIHSAMQISQSLEDLSIMTESPSDPKSSRMGPIHVNLPANSFMCNSPSPTRCFGFQSPTRRNFVRRSESPVLRPSPLLRAKRKLDDRDVDFSISPRAKRVNTYSGSDGRGLLTTTTNSLQGSLSSVGTPESLSSADSPGSGFAFRPVDSPSPTLEGSSQGESMMGKGGDQDMAESPS</sequence>
<proteinExistence type="inferred from homology"/>
<feature type="compositionally biased region" description="Polar residues" evidence="2">
    <location>
        <begin position="258"/>
        <end position="269"/>
    </location>
</feature>
<evidence type="ECO:0000313" key="3">
    <source>
        <dbReference type="EnsemblMetazoa" id="XP_019767373.1"/>
    </source>
</evidence>
<dbReference type="PANTHER" id="PTHR22227">
    <property type="entry name" value="FAMILY WITH SEQUENCE SIMILARITY 122B ISOFORM X1"/>
    <property type="match status" value="1"/>
</dbReference>
<dbReference type="KEGG" id="dpa:109542548"/>
<feature type="compositionally biased region" description="Polar residues" evidence="2">
    <location>
        <begin position="220"/>
        <end position="245"/>
    </location>
</feature>
<feature type="compositionally biased region" description="Low complexity" evidence="2">
    <location>
        <begin position="34"/>
        <end position="53"/>
    </location>
</feature>
<feature type="region of interest" description="Disordered" evidence="2">
    <location>
        <begin position="209"/>
        <end position="285"/>
    </location>
</feature>
<organism evidence="3 4">
    <name type="scientific">Dendroctonus ponderosae</name>
    <name type="common">Mountain pine beetle</name>
    <dbReference type="NCBI Taxonomy" id="77166"/>
    <lineage>
        <taxon>Eukaryota</taxon>
        <taxon>Metazoa</taxon>
        <taxon>Ecdysozoa</taxon>
        <taxon>Arthropoda</taxon>
        <taxon>Hexapoda</taxon>
        <taxon>Insecta</taxon>
        <taxon>Pterygota</taxon>
        <taxon>Neoptera</taxon>
        <taxon>Endopterygota</taxon>
        <taxon>Coleoptera</taxon>
        <taxon>Polyphaga</taxon>
        <taxon>Cucujiformia</taxon>
        <taxon>Curculionidae</taxon>
        <taxon>Scolytinae</taxon>
        <taxon>Dendroctonus</taxon>
    </lineage>
</organism>
<dbReference type="EnsemblMetazoa" id="XM_019911814.1">
    <property type="protein sequence ID" value="XP_019767373.1"/>
    <property type="gene ID" value="LOC109542548"/>
</dbReference>
<dbReference type="AlphaFoldDB" id="A0AAR5Q2A5"/>
<evidence type="ECO:0000256" key="2">
    <source>
        <dbReference type="SAM" id="MobiDB-lite"/>
    </source>
</evidence>
<comment type="similarity">
    <text evidence="1">Belongs to the FAM122 family.</text>
</comment>
<reference evidence="4" key="1">
    <citation type="journal article" date="2013" name="Genome Biol.">
        <title>Draft genome of the mountain pine beetle, Dendroctonus ponderosae Hopkins, a major forest pest.</title>
        <authorList>
            <person name="Keeling C.I."/>
            <person name="Yuen M.M."/>
            <person name="Liao N.Y."/>
            <person name="Docking T.R."/>
            <person name="Chan S.K."/>
            <person name="Taylor G.A."/>
            <person name="Palmquist D.L."/>
            <person name="Jackman S.D."/>
            <person name="Nguyen A."/>
            <person name="Li M."/>
            <person name="Henderson H."/>
            <person name="Janes J.K."/>
            <person name="Zhao Y."/>
            <person name="Pandoh P."/>
            <person name="Moore R."/>
            <person name="Sperling F.A."/>
            <person name="Huber D.P."/>
            <person name="Birol I."/>
            <person name="Jones S.J."/>
            <person name="Bohlmann J."/>
        </authorList>
    </citation>
    <scope>NUCLEOTIDE SEQUENCE</scope>
</reference>
<dbReference type="InterPro" id="IPR026716">
    <property type="entry name" value="PBIR1/2/3"/>
</dbReference>
<dbReference type="GO" id="GO:0004865">
    <property type="term" value="F:protein serine/threonine phosphatase inhibitor activity"/>
    <property type="evidence" value="ECO:0007669"/>
    <property type="project" value="InterPro"/>
</dbReference>
<evidence type="ECO:0000313" key="4">
    <source>
        <dbReference type="Proteomes" id="UP000019118"/>
    </source>
</evidence>
<reference evidence="3" key="2">
    <citation type="submission" date="2024-08" db="UniProtKB">
        <authorList>
            <consortium name="EnsemblMetazoa"/>
        </authorList>
    </citation>
    <scope>IDENTIFICATION</scope>
</reference>
<keyword evidence="4" id="KW-1185">Reference proteome</keyword>
<dbReference type="Proteomes" id="UP000019118">
    <property type="component" value="Unassembled WGS sequence"/>
</dbReference>
<evidence type="ECO:0000256" key="1">
    <source>
        <dbReference type="ARBA" id="ARBA00006725"/>
    </source>
</evidence>
<name>A0AAR5Q2A5_DENPD</name>